<dbReference type="OrthoDB" id="8775841at2"/>
<evidence type="ECO:0000256" key="4">
    <source>
        <dbReference type="ARBA" id="ARBA00022833"/>
    </source>
</evidence>
<proteinExistence type="inferred from homology"/>
<keyword evidence="5 6" id="KW-0482">Metalloprotease</keyword>
<name>A0A4R3I0F7_PAULE</name>
<keyword evidence="3 6" id="KW-0378">Hydrolase</keyword>
<evidence type="ECO:0000259" key="8">
    <source>
        <dbReference type="SMART" id="SM00228"/>
    </source>
</evidence>
<dbReference type="EMBL" id="SLZQ01000002">
    <property type="protein sequence ID" value="TCS38654.1"/>
    <property type="molecule type" value="Genomic_DNA"/>
</dbReference>
<reference evidence="9 10" key="1">
    <citation type="submission" date="2019-03" db="EMBL/GenBank/DDBJ databases">
        <title>Genomic Encyclopedia of Type Strains, Phase IV (KMG-IV): sequencing the most valuable type-strain genomes for metagenomic binning, comparative biology and taxonomic classification.</title>
        <authorList>
            <person name="Goeker M."/>
        </authorList>
    </citation>
    <scope>NUCLEOTIDE SEQUENCE [LARGE SCALE GENOMIC DNA]</scope>
    <source>
        <strain evidence="9 10">DSM 7445</strain>
    </source>
</reference>
<dbReference type="InterPro" id="IPR001915">
    <property type="entry name" value="Peptidase_M48"/>
</dbReference>
<comment type="similarity">
    <text evidence="6">Belongs to the peptidase M48 family.</text>
</comment>
<keyword evidence="2" id="KW-0479">Metal-binding</keyword>
<evidence type="ECO:0000256" key="3">
    <source>
        <dbReference type="ARBA" id="ARBA00022801"/>
    </source>
</evidence>
<dbReference type="Pfam" id="PF01435">
    <property type="entry name" value="Peptidase_M48"/>
    <property type="match status" value="1"/>
</dbReference>
<evidence type="ECO:0000256" key="5">
    <source>
        <dbReference type="ARBA" id="ARBA00023049"/>
    </source>
</evidence>
<dbReference type="Proteomes" id="UP000295382">
    <property type="component" value="Unassembled WGS sequence"/>
</dbReference>
<dbReference type="CDD" id="cd07342">
    <property type="entry name" value="M48C_Oma1_like"/>
    <property type="match status" value="1"/>
</dbReference>
<evidence type="ECO:0000313" key="10">
    <source>
        <dbReference type="Proteomes" id="UP000295382"/>
    </source>
</evidence>
<comment type="caution">
    <text evidence="9">The sequence shown here is derived from an EMBL/GenBank/DDBJ whole genome shotgun (WGS) entry which is preliminary data.</text>
</comment>
<accession>A0A4R3I0F7</accession>
<feature type="chain" id="PRO_5020291225" evidence="7">
    <location>
        <begin position="29"/>
        <end position="361"/>
    </location>
</feature>
<evidence type="ECO:0000256" key="7">
    <source>
        <dbReference type="SAM" id="SignalP"/>
    </source>
</evidence>
<keyword evidence="4 6" id="KW-0862">Zinc</keyword>
<evidence type="ECO:0000256" key="1">
    <source>
        <dbReference type="ARBA" id="ARBA00022670"/>
    </source>
</evidence>
<dbReference type="PROSITE" id="PS51257">
    <property type="entry name" value="PROKAR_LIPOPROTEIN"/>
    <property type="match status" value="1"/>
</dbReference>
<dbReference type="PANTHER" id="PTHR22726:SF1">
    <property type="entry name" value="METALLOENDOPEPTIDASE OMA1, MITOCHONDRIAL"/>
    <property type="match status" value="1"/>
</dbReference>
<dbReference type="RefSeq" id="WP_132257707.1">
    <property type="nucleotide sequence ID" value="NZ_SLZQ01000002.1"/>
</dbReference>
<keyword evidence="10" id="KW-1185">Reference proteome</keyword>
<evidence type="ECO:0000256" key="6">
    <source>
        <dbReference type="RuleBase" id="RU003983"/>
    </source>
</evidence>
<dbReference type="GO" id="GO:0004222">
    <property type="term" value="F:metalloendopeptidase activity"/>
    <property type="evidence" value="ECO:0007669"/>
    <property type="project" value="InterPro"/>
</dbReference>
<comment type="cofactor">
    <cofactor evidence="6">
        <name>Zn(2+)</name>
        <dbReference type="ChEBI" id="CHEBI:29105"/>
    </cofactor>
    <text evidence="6">Binds 1 zinc ion per subunit.</text>
</comment>
<dbReference type="SUPFAM" id="SSF50156">
    <property type="entry name" value="PDZ domain-like"/>
    <property type="match status" value="1"/>
</dbReference>
<dbReference type="GO" id="GO:0046872">
    <property type="term" value="F:metal ion binding"/>
    <property type="evidence" value="ECO:0007669"/>
    <property type="project" value="UniProtKB-KW"/>
</dbReference>
<gene>
    <name evidence="9" type="ORF">EDC30_102395</name>
</gene>
<dbReference type="GO" id="GO:0051603">
    <property type="term" value="P:proteolysis involved in protein catabolic process"/>
    <property type="evidence" value="ECO:0007669"/>
    <property type="project" value="TreeGrafter"/>
</dbReference>
<feature type="signal peptide" evidence="7">
    <location>
        <begin position="1"/>
        <end position="28"/>
    </location>
</feature>
<dbReference type="Gene3D" id="2.30.42.10">
    <property type="match status" value="1"/>
</dbReference>
<evidence type="ECO:0000313" key="9">
    <source>
        <dbReference type="EMBL" id="TCS38654.1"/>
    </source>
</evidence>
<evidence type="ECO:0000256" key="2">
    <source>
        <dbReference type="ARBA" id="ARBA00022723"/>
    </source>
</evidence>
<sequence>MTECNPRKARGRTASRLAALLLPAALLAACATPPQPTVLPTPTMGKESTSQGMTQQQTLLATAAAQNRIDRVAAPLLVNNAPLCKTYARKLLGFSAKNKYSYSAELADVVQKTFGYDERLQVNSILAGSGAERVGIRRGDILIAAEDKPFVPGEDAERQAAAVLAPLVRNRSLVKLTVDRKEGQTSLVVPLTTACAFSIDLGNADHVNAYADGRRVVITRGLLDYARSDQELAYVIAREMAHNILGHPTKQRMVATMGGIIDNLIRFNPDLETMTGRSGVTPYPPELDAEADRLGLYLAARAGYDITYAPTFWRTFAERYPASVANGYAAIHPGIDSRLVAIEKATTEIRAKQAAKRGLIP</sequence>
<organism evidence="9 10">
    <name type="scientific">Paucimonas lemoignei</name>
    <name type="common">Pseudomonas lemoignei</name>
    <dbReference type="NCBI Taxonomy" id="29443"/>
    <lineage>
        <taxon>Bacteria</taxon>
        <taxon>Pseudomonadati</taxon>
        <taxon>Pseudomonadota</taxon>
        <taxon>Betaproteobacteria</taxon>
        <taxon>Burkholderiales</taxon>
        <taxon>Burkholderiaceae</taxon>
        <taxon>Paucimonas</taxon>
    </lineage>
</organism>
<dbReference type="GO" id="GO:0016020">
    <property type="term" value="C:membrane"/>
    <property type="evidence" value="ECO:0007669"/>
    <property type="project" value="TreeGrafter"/>
</dbReference>
<dbReference type="InterPro" id="IPR036034">
    <property type="entry name" value="PDZ_sf"/>
</dbReference>
<keyword evidence="7" id="KW-0732">Signal</keyword>
<dbReference type="AlphaFoldDB" id="A0A4R3I0F7"/>
<dbReference type="InterPro" id="IPR051156">
    <property type="entry name" value="Mito/Outer_Membr_Metalloprot"/>
</dbReference>
<feature type="domain" description="PDZ" evidence="8">
    <location>
        <begin position="90"/>
        <end position="182"/>
    </location>
</feature>
<dbReference type="Gene3D" id="3.30.2010.10">
    <property type="entry name" value="Metalloproteases ('zincins'), catalytic domain"/>
    <property type="match status" value="1"/>
</dbReference>
<dbReference type="PANTHER" id="PTHR22726">
    <property type="entry name" value="METALLOENDOPEPTIDASE OMA1"/>
    <property type="match status" value="1"/>
</dbReference>
<protein>
    <submittedName>
        <fullName evidence="9">Peptidase M48-like protein</fullName>
    </submittedName>
</protein>
<keyword evidence="1 6" id="KW-0645">Protease</keyword>
<dbReference type="SMART" id="SM00228">
    <property type="entry name" value="PDZ"/>
    <property type="match status" value="1"/>
</dbReference>
<dbReference type="InterPro" id="IPR001478">
    <property type="entry name" value="PDZ"/>
</dbReference>